<dbReference type="Proteomes" id="UP000447434">
    <property type="component" value="Chromosome 19"/>
</dbReference>
<protein>
    <submittedName>
        <fullName evidence="1">Uncharacterized protein</fullName>
    </submittedName>
</protein>
<evidence type="ECO:0000313" key="1">
    <source>
        <dbReference type="EMBL" id="KAE9592144.1"/>
    </source>
</evidence>
<dbReference type="AlphaFoldDB" id="A0A6A4NWG2"/>
<comment type="caution">
    <text evidence="1">The sequence shown here is derived from an EMBL/GenBank/DDBJ whole genome shotgun (WGS) entry which is preliminary data.</text>
</comment>
<gene>
    <name evidence="1" type="ORF">Lalb_Chr19g0126121</name>
</gene>
<evidence type="ECO:0000313" key="2">
    <source>
        <dbReference type="Proteomes" id="UP000447434"/>
    </source>
</evidence>
<dbReference type="OrthoDB" id="755325at2759"/>
<reference evidence="2" key="1">
    <citation type="journal article" date="2020" name="Nat. Commun.">
        <title>Genome sequence of the cluster root forming white lupin.</title>
        <authorList>
            <person name="Hufnagel B."/>
            <person name="Marques A."/>
            <person name="Soriano A."/>
            <person name="Marques L."/>
            <person name="Divol F."/>
            <person name="Doumas P."/>
            <person name="Sallet E."/>
            <person name="Mancinotti D."/>
            <person name="Carrere S."/>
            <person name="Marande W."/>
            <person name="Arribat S."/>
            <person name="Keller J."/>
            <person name="Huneau C."/>
            <person name="Blein T."/>
            <person name="Aime D."/>
            <person name="Laguerre M."/>
            <person name="Taylor J."/>
            <person name="Schubert V."/>
            <person name="Nelson M."/>
            <person name="Geu-Flores F."/>
            <person name="Crespi M."/>
            <person name="Gallardo-Guerrero K."/>
            <person name="Delaux P.-M."/>
            <person name="Salse J."/>
            <person name="Berges H."/>
            <person name="Guyot R."/>
            <person name="Gouzy J."/>
            <person name="Peret B."/>
        </authorList>
    </citation>
    <scope>NUCLEOTIDE SEQUENCE [LARGE SCALE GENOMIC DNA]</scope>
    <source>
        <strain evidence="2">cv. Amiga</strain>
    </source>
</reference>
<proteinExistence type="predicted"/>
<keyword evidence="2" id="KW-1185">Reference proteome</keyword>
<name>A0A6A4NWG2_LUPAL</name>
<dbReference type="PANTHER" id="PTHR33699">
    <property type="entry name" value="EXPRESSED PROTEIN"/>
    <property type="match status" value="1"/>
</dbReference>
<dbReference type="PANTHER" id="PTHR33699:SF2">
    <property type="entry name" value="PATHOGENIC TYPE III EFFECTOR AVIRULENCE FACTOR AVR AVRRPT-CLEAVAGE: CLEAVAGE SITE PROTEIN-RELATED"/>
    <property type="match status" value="1"/>
</dbReference>
<organism evidence="1 2">
    <name type="scientific">Lupinus albus</name>
    <name type="common">White lupine</name>
    <name type="synonym">Lupinus termis</name>
    <dbReference type="NCBI Taxonomy" id="3870"/>
    <lineage>
        <taxon>Eukaryota</taxon>
        <taxon>Viridiplantae</taxon>
        <taxon>Streptophyta</taxon>
        <taxon>Embryophyta</taxon>
        <taxon>Tracheophyta</taxon>
        <taxon>Spermatophyta</taxon>
        <taxon>Magnoliopsida</taxon>
        <taxon>eudicotyledons</taxon>
        <taxon>Gunneridae</taxon>
        <taxon>Pentapetalae</taxon>
        <taxon>rosids</taxon>
        <taxon>fabids</taxon>
        <taxon>Fabales</taxon>
        <taxon>Fabaceae</taxon>
        <taxon>Papilionoideae</taxon>
        <taxon>50 kb inversion clade</taxon>
        <taxon>genistoids sensu lato</taxon>
        <taxon>core genistoids</taxon>
        <taxon>Genisteae</taxon>
        <taxon>Lupinus</taxon>
    </lineage>
</organism>
<accession>A0A6A4NWG2</accession>
<dbReference type="EMBL" id="WOCE01000019">
    <property type="protein sequence ID" value="KAE9592144.1"/>
    <property type="molecule type" value="Genomic_DNA"/>
</dbReference>
<sequence>MEDQYYYKRRHNVAAFGNWDWNENLTFTQCFESAKQAELLHYSYSESEDIDLYVAGNLYENDVVTMNIYVFFLLF</sequence>